<keyword evidence="9" id="KW-0407">Ion channel</keyword>
<keyword evidence="7" id="KW-0675">Receptor</keyword>
<evidence type="ECO:0000313" key="13">
    <source>
        <dbReference type="Proteomes" id="UP001356427"/>
    </source>
</evidence>
<dbReference type="PANTHER" id="PTHR18945">
    <property type="entry name" value="NEUROTRANSMITTER GATED ION CHANNEL"/>
    <property type="match status" value="1"/>
</dbReference>
<keyword evidence="5" id="KW-0406">Ion transport</keyword>
<gene>
    <name evidence="12" type="ORF">J4Q44_G00377920</name>
</gene>
<dbReference type="PRINTS" id="PR00254">
    <property type="entry name" value="NICOTINICR"/>
</dbReference>
<dbReference type="GO" id="GO:0022848">
    <property type="term" value="F:acetylcholine-gated monoatomic cation-selective channel activity"/>
    <property type="evidence" value="ECO:0007669"/>
    <property type="project" value="InterPro"/>
</dbReference>
<comment type="subcellular location">
    <subcellularLocation>
        <location evidence="10">Synaptic cell membrane</location>
        <topology evidence="10">Multi-pass membrane protein</topology>
    </subcellularLocation>
</comment>
<keyword evidence="1" id="KW-0813">Transport</keyword>
<keyword evidence="3" id="KW-0812">Transmembrane</keyword>
<proteinExistence type="predicted"/>
<evidence type="ECO:0000256" key="2">
    <source>
        <dbReference type="ARBA" id="ARBA00022475"/>
    </source>
</evidence>
<keyword evidence="2" id="KW-1003">Cell membrane</keyword>
<dbReference type="EMBL" id="JAGTTL010000039">
    <property type="protein sequence ID" value="KAK6292007.1"/>
    <property type="molecule type" value="Genomic_DNA"/>
</dbReference>
<evidence type="ECO:0000256" key="7">
    <source>
        <dbReference type="ARBA" id="ARBA00023170"/>
    </source>
</evidence>
<keyword evidence="4" id="KW-0770">Synapse</keyword>
<dbReference type="PRINTS" id="PR00252">
    <property type="entry name" value="NRIONCHANNEL"/>
</dbReference>
<dbReference type="AlphaFoldDB" id="A0AAN8KGH9"/>
<evidence type="ECO:0000256" key="6">
    <source>
        <dbReference type="ARBA" id="ARBA00023136"/>
    </source>
</evidence>
<evidence type="ECO:0000256" key="3">
    <source>
        <dbReference type="ARBA" id="ARBA00022692"/>
    </source>
</evidence>
<dbReference type="Gene3D" id="2.70.170.10">
    <property type="entry name" value="Neurotransmitter-gated ion-channel ligand-binding domain"/>
    <property type="match status" value="1"/>
</dbReference>
<evidence type="ECO:0000256" key="8">
    <source>
        <dbReference type="ARBA" id="ARBA00023286"/>
    </source>
</evidence>
<dbReference type="SUPFAM" id="SSF63712">
    <property type="entry name" value="Nicotinic receptor ligand binding domain-like"/>
    <property type="match status" value="1"/>
</dbReference>
<keyword evidence="8" id="KW-1071">Ligand-gated ion channel</keyword>
<accession>A0AAN8KGH9</accession>
<feature type="domain" description="Neurotransmitter-gated ion-channel ligand-binding" evidence="11">
    <location>
        <begin position="84"/>
        <end position="211"/>
    </location>
</feature>
<reference evidence="12 13" key="1">
    <citation type="submission" date="2021-04" db="EMBL/GenBank/DDBJ databases">
        <authorList>
            <person name="De Guttry C."/>
            <person name="Zahm M."/>
            <person name="Klopp C."/>
            <person name="Cabau C."/>
            <person name="Louis A."/>
            <person name="Berthelot C."/>
            <person name="Parey E."/>
            <person name="Roest Crollius H."/>
            <person name="Montfort J."/>
            <person name="Robinson-Rechavi M."/>
            <person name="Bucao C."/>
            <person name="Bouchez O."/>
            <person name="Gislard M."/>
            <person name="Lluch J."/>
            <person name="Milhes M."/>
            <person name="Lampietro C."/>
            <person name="Lopez Roques C."/>
            <person name="Donnadieu C."/>
            <person name="Braasch I."/>
            <person name="Desvignes T."/>
            <person name="Postlethwait J."/>
            <person name="Bobe J."/>
            <person name="Wedekind C."/>
            <person name="Guiguen Y."/>
        </authorList>
    </citation>
    <scope>NUCLEOTIDE SEQUENCE [LARGE SCALE GENOMIC DNA]</scope>
    <source>
        <strain evidence="12">Cs_M1</strain>
        <tissue evidence="12">Blood</tissue>
    </source>
</reference>
<evidence type="ECO:0000256" key="9">
    <source>
        <dbReference type="ARBA" id="ARBA00023303"/>
    </source>
</evidence>
<sequence length="211" mass="23810">MNAAAATAAYYKCCEPLEDSGEEGKQELCMEVLPCVNIGQFARAKEGEKKLMKDLFSNHNLKVRPAASPQVKVVVRVGMIHFSFVSLEWTDHRLSWNPKDHDGIEVMRLPAGKVWLPDIVLINNNDGVFHVALHVAIQAYNSGRVTWSPPALFCSSCGVTYFPFDWQNCTMVFKSYTYDSSEVDLQYALDNQGNEIKEIQYDEGFSESGEW</sequence>
<evidence type="ECO:0000256" key="1">
    <source>
        <dbReference type="ARBA" id="ARBA00022448"/>
    </source>
</evidence>
<dbReference type="GO" id="GO:0004888">
    <property type="term" value="F:transmembrane signaling receptor activity"/>
    <property type="evidence" value="ECO:0007669"/>
    <property type="project" value="InterPro"/>
</dbReference>
<keyword evidence="13" id="KW-1185">Reference proteome</keyword>
<organism evidence="12 13">
    <name type="scientific">Coregonus suidteri</name>
    <dbReference type="NCBI Taxonomy" id="861788"/>
    <lineage>
        <taxon>Eukaryota</taxon>
        <taxon>Metazoa</taxon>
        <taxon>Chordata</taxon>
        <taxon>Craniata</taxon>
        <taxon>Vertebrata</taxon>
        <taxon>Euteleostomi</taxon>
        <taxon>Actinopterygii</taxon>
        <taxon>Neopterygii</taxon>
        <taxon>Teleostei</taxon>
        <taxon>Protacanthopterygii</taxon>
        <taxon>Salmoniformes</taxon>
        <taxon>Salmonidae</taxon>
        <taxon>Coregoninae</taxon>
        <taxon>Coregonus</taxon>
    </lineage>
</organism>
<dbReference type="InterPro" id="IPR006201">
    <property type="entry name" value="Neur_channel"/>
</dbReference>
<evidence type="ECO:0000313" key="12">
    <source>
        <dbReference type="EMBL" id="KAK6292007.1"/>
    </source>
</evidence>
<evidence type="ECO:0000256" key="5">
    <source>
        <dbReference type="ARBA" id="ARBA00023065"/>
    </source>
</evidence>
<dbReference type="InterPro" id="IPR002394">
    <property type="entry name" value="Nicotinic_acetylcholine_rcpt"/>
</dbReference>
<protein>
    <recommendedName>
        <fullName evidence="11">Neurotransmitter-gated ion-channel ligand-binding domain-containing protein</fullName>
    </recommendedName>
</protein>
<evidence type="ECO:0000256" key="10">
    <source>
        <dbReference type="ARBA" id="ARBA00034099"/>
    </source>
</evidence>
<dbReference type="GO" id="GO:0045211">
    <property type="term" value="C:postsynaptic membrane"/>
    <property type="evidence" value="ECO:0007669"/>
    <property type="project" value="InterPro"/>
</dbReference>
<comment type="caution">
    <text evidence="12">The sequence shown here is derived from an EMBL/GenBank/DDBJ whole genome shotgun (WGS) entry which is preliminary data.</text>
</comment>
<keyword evidence="6" id="KW-0472">Membrane</keyword>
<evidence type="ECO:0000259" key="11">
    <source>
        <dbReference type="Pfam" id="PF02931"/>
    </source>
</evidence>
<name>A0AAN8KGH9_9TELE</name>
<dbReference type="Proteomes" id="UP001356427">
    <property type="component" value="Unassembled WGS sequence"/>
</dbReference>
<dbReference type="InterPro" id="IPR036734">
    <property type="entry name" value="Neur_chan_lig-bd_sf"/>
</dbReference>
<dbReference type="InterPro" id="IPR006202">
    <property type="entry name" value="Neur_chan_lig-bd"/>
</dbReference>
<evidence type="ECO:0000256" key="4">
    <source>
        <dbReference type="ARBA" id="ARBA00023018"/>
    </source>
</evidence>
<dbReference type="Pfam" id="PF02931">
    <property type="entry name" value="Neur_chan_LBD"/>
    <property type="match status" value="1"/>
</dbReference>